<dbReference type="AlphaFoldDB" id="A0A1S2NUF7"/>
<protein>
    <submittedName>
        <fullName evidence="5">Ornithine carbamoyltransferase</fullName>
    </submittedName>
</protein>
<dbReference type="GO" id="GO:0019240">
    <property type="term" value="P:citrulline biosynthetic process"/>
    <property type="evidence" value="ECO:0007669"/>
    <property type="project" value="TreeGrafter"/>
</dbReference>
<dbReference type="InterPro" id="IPR006130">
    <property type="entry name" value="Asp/Orn_carbamoylTrfase"/>
</dbReference>
<comment type="caution">
    <text evidence="5">The sequence shown here is derived from an EMBL/GenBank/DDBJ whole genome shotgun (WGS) entry which is preliminary data.</text>
</comment>
<dbReference type="GO" id="GO:0004585">
    <property type="term" value="F:ornithine carbamoyltransferase activity"/>
    <property type="evidence" value="ECO:0007669"/>
    <property type="project" value="TreeGrafter"/>
</dbReference>
<dbReference type="GO" id="GO:0016597">
    <property type="term" value="F:amino acid binding"/>
    <property type="evidence" value="ECO:0007669"/>
    <property type="project" value="InterPro"/>
</dbReference>
<dbReference type="STRING" id="1428652.BIV24_29910"/>
<dbReference type="Pfam" id="PF02729">
    <property type="entry name" value="OTCace_N"/>
    <property type="match status" value="1"/>
</dbReference>
<dbReference type="PRINTS" id="PR00102">
    <property type="entry name" value="OTCASE"/>
</dbReference>
<dbReference type="Proteomes" id="UP000179935">
    <property type="component" value="Unassembled WGS sequence"/>
</dbReference>
<name>A0A1S2NUF7_9ACTN</name>
<dbReference type="EMBL" id="MLYP01000111">
    <property type="protein sequence ID" value="OIJ84855.1"/>
    <property type="molecule type" value="Genomic_DNA"/>
</dbReference>
<dbReference type="PANTHER" id="PTHR45753:SF3">
    <property type="entry name" value="ORNITHINE TRANSCARBAMYLASE, MITOCHONDRIAL"/>
    <property type="match status" value="1"/>
</dbReference>
<feature type="domain" description="Aspartate/ornithine carbamoyltransferase Asp/Orn-binding" evidence="3">
    <location>
        <begin position="162"/>
        <end position="316"/>
    </location>
</feature>
<keyword evidence="1 2" id="KW-0808">Transferase</keyword>
<organism evidence="5 6">
    <name type="scientific">Streptomyces colonosanans</name>
    <dbReference type="NCBI Taxonomy" id="1428652"/>
    <lineage>
        <taxon>Bacteria</taxon>
        <taxon>Bacillati</taxon>
        <taxon>Actinomycetota</taxon>
        <taxon>Actinomycetes</taxon>
        <taxon>Kitasatosporales</taxon>
        <taxon>Streptomycetaceae</taxon>
        <taxon>Streptomyces</taxon>
    </lineage>
</organism>
<dbReference type="Pfam" id="PF00185">
    <property type="entry name" value="OTCace"/>
    <property type="match status" value="1"/>
</dbReference>
<proteinExistence type="inferred from homology"/>
<gene>
    <name evidence="5" type="ORF">BIV24_29910</name>
</gene>
<dbReference type="PANTHER" id="PTHR45753">
    <property type="entry name" value="ORNITHINE CARBAMOYLTRANSFERASE, MITOCHONDRIAL"/>
    <property type="match status" value="1"/>
</dbReference>
<reference evidence="5 6" key="1">
    <citation type="submission" date="2016-10" db="EMBL/GenBank/DDBJ databases">
        <title>Genome sequence of Streptomyces sp. MUSC 93.</title>
        <authorList>
            <person name="Lee L.-H."/>
            <person name="Ser H.-L."/>
            <person name="Law J.W.-F."/>
        </authorList>
    </citation>
    <scope>NUCLEOTIDE SEQUENCE [LARGE SCALE GENOMIC DNA]</scope>
    <source>
        <strain evidence="5 6">MUSC 93</strain>
    </source>
</reference>
<dbReference type="InterPro" id="IPR002292">
    <property type="entry name" value="Orn/put_carbamltrans"/>
</dbReference>
<evidence type="ECO:0000256" key="2">
    <source>
        <dbReference type="RuleBase" id="RU003634"/>
    </source>
</evidence>
<evidence type="ECO:0000313" key="6">
    <source>
        <dbReference type="Proteomes" id="UP000179935"/>
    </source>
</evidence>
<dbReference type="RefSeq" id="WP_071369602.1">
    <property type="nucleotide sequence ID" value="NZ_MLYP01000111.1"/>
</dbReference>
<sequence length="318" mass="34499">MTDQTAVRADGLRPQRSLISLHDLTPEELQTLVRRSCAWYENRRPKERPLQDLVVGTLFGHTSTRTRTAFTSGAVRLGGTVIAFGPNDLQLATGESLSDTGRILGGMLDALVVRSSVGENDLRELAGTASIPVVNAMVREEHPTQGLTDIALLSHRFGSLRGLHLAYLGEGNNTAAALARGLALVPGAALTLATPAGYGLDPAVLVRAQQTAKEWGSKVVEVHRVDDIDGDVDVVYTTQWQTTGTSKSDPDWRTAFTPFTVDERLMARWPDAFFMHDLPARRGEEVTSGVLDGPRSLAWDQAQMKLASAMAVLEWCLT</sequence>
<evidence type="ECO:0000259" key="4">
    <source>
        <dbReference type="Pfam" id="PF02729"/>
    </source>
</evidence>
<evidence type="ECO:0000313" key="5">
    <source>
        <dbReference type="EMBL" id="OIJ84855.1"/>
    </source>
</evidence>
<dbReference type="GO" id="GO:0042450">
    <property type="term" value="P:L-arginine biosynthetic process via ornithine"/>
    <property type="evidence" value="ECO:0007669"/>
    <property type="project" value="TreeGrafter"/>
</dbReference>
<evidence type="ECO:0000256" key="1">
    <source>
        <dbReference type="ARBA" id="ARBA00022679"/>
    </source>
</evidence>
<dbReference type="InterPro" id="IPR006132">
    <property type="entry name" value="Asp/Orn_carbamoyltranf_P-bd"/>
</dbReference>
<keyword evidence="6" id="KW-1185">Reference proteome</keyword>
<dbReference type="SUPFAM" id="SSF53671">
    <property type="entry name" value="Aspartate/ornithine carbamoyltransferase"/>
    <property type="match status" value="1"/>
</dbReference>
<dbReference type="InterPro" id="IPR036901">
    <property type="entry name" value="Asp/Orn_carbamoylTrfase_sf"/>
</dbReference>
<dbReference type="OrthoDB" id="9802587at2"/>
<comment type="similarity">
    <text evidence="2">Belongs to the aspartate/ornithine carbamoyltransferase superfamily.</text>
</comment>
<accession>A0A1S2NUF7</accession>
<dbReference type="InterPro" id="IPR006131">
    <property type="entry name" value="Asp_carbamoyltransf_Asp/Orn-bd"/>
</dbReference>
<feature type="domain" description="Aspartate/ornithine carbamoyltransferase carbamoyl-P binding" evidence="4">
    <location>
        <begin position="16"/>
        <end position="152"/>
    </location>
</feature>
<dbReference type="Gene3D" id="3.40.50.1370">
    <property type="entry name" value="Aspartate/ornithine carbamoyltransferase"/>
    <property type="match status" value="2"/>
</dbReference>
<evidence type="ECO:0000259" key="3">
    <source>
        <dbReference type="Pfam" id="PF00185"/>
    </source>
</evidence>
<dbReference type="PRINTS" id="PR00100">
    <property type="entry name" value="AOTCASE"/>
</dbReference>